<dbReference type="eggNOG" id="COG0501">
    <property type="taxonomic scope" value="Bacteria"/>
</dbReference>
<proteinExistence type="predicted"/>
<keyword evidence="3" id="KW-1185">Reference proteome</keyword>
<organism evidence="2 3">
    <name type="scientific">Sorangium cellulosum (strain So ce56)</name>
    <name type="common">Polyangium cellulosum (strain So ce56)</name>
    <dbReference type="NCBI Taxonomy" id="448385"/>
    <lineage>
        <taxon>Bacteria</taxon>
        <taxon>Pseudomonadati</taxon>
        <taxon>Myxococcota</taxon>
        <taxon>Polyangia</taxon>
        <taxon>Polyangiales</taxon>
        <taxon>Polyangiaceae</taxon>
        <taxon>Sorangium</taxon>
    </lineage>
</organism>
<feature type="domain" description="IrrE N-terminal-like" evidence="1">
    <location>
        <begin position="65"/>
        <end position="106"/>
    </location>
</feature>
<accession>A9GGE0</accession>
<name>A9GGE0_SORC5</name>
<evidence type="ECO:0000259" key="1">
    <source>
        <dbReference type="Pfam" id="PF06114"/>
    </source>
</evidence>
<dbReference type="HOGENOM" id="CLU_1150348_0_0_7"/>
<evidence type="ECO:0000313" key="3">
    <source>
        <dbReference type="Proteomes" id="UP000002139"/>
    </source>
</evidence>
<evidence type="ECO:0000313" key="2">
    <source>
        <dbReference type="EMBL" id="CAN96315.1"/>
    </source>
</evidence>
<dbReference type="AlphaFoldDB" id="A9GGE0"/>
<dbReference type="KEGG" id="scl:sce6148"/>
<dbReference type="STRING" id="448385.sce6148"/>
<protein>
    <recommendedName>
        <fullName evidence="1">IrrE N-terminal-like domain-containing protein</fullName>
    </recommendedName>
</protein>
<dbReference type="Pfam" id="PF06114">
    <property type="entry name" value="Peptidase_M78"/>
    <property type="match status" value="1"/>
</dbReference>
<dbReference type="Proteomes" id="UP000002139">
    <property type="component" value="Chromosome"/>
</dbReference>
<dbReference type="EMBL" id="AM746676">
    <property type="protein sequence ID" value="CAN96315.1"/>
    <property type="molecule type" value="Genomic_DNA"/>
</dbReference>
<gene>
    <name evidence="2" type="ordered locus">sce6148</name>
</gene>
<dbReference type="InterPro" id="IPR010359">
    <property type="entry name" value="IrrE_HExxH"/>
</dbReference>
<sequence>MDEALRTSKLRLGSRFPRDLRADVDMYLPVTTEVMPGLTVSAVRSALQRRKIEHHVSDSDRELHGCLVARGGHGFVFLDGADGEAERRFSLAHEIAHFIADHLVPRARALEAFGEPIRPVLNGERAPTRDERLSAVLARVPLGVQVLLMARGPGGAVCTWDVAESERRADRLAFELLAPAAAAMASVQGILGDVEDPSHHDQRQAAEHLASQFGLPVTEACSYVYLLLSRRRRPLSVEIFGRR</sequence>
<dbReference type="Gene3D" id="1.10.10.2910">
    <property type="match status" value="1"/>
</dbReference>
<reference evidence="2 3" key="1">
    <citation type="journal article" date="2007" name="Nat. Biotechnol.">
        <title>Complete genome sequence of the myxobacterium Sorangium cellulosum.</title>
        <authorList>
            <person name="Schneiker S."/>
            <person name="Perlova O."/>
            <person name="Kaiser O."/>
            <person name="Gerth K."/>
            <person name="Alici A."/>
            <person name="Altmeyer M.O."/>
            <person name="Bartels D."/>
            <person name="Bekel T."/>
            <person name="Beyer S."/>
            <person name="Bode E."/>
            <person name="Bode H.B."/>
            <person name="Bolten C.J."/>
            <person name="Choudhuri J.V."/>
            <person name="Doss S."/>
            <person name="Elnakady Y.A."/>
            <person name="Frank B."/>
            <person name="Gaigalat L."/>
            <person name="Goesmann A."/>
            <person name="Groeger C."/>
            <person name="Gross F."/>
            <person name="Jelsbak L."/>
            <person name="Jelsbak L."/>
            <person name="Kalinowski J."/>
            <person name="Kegler C."/>
            <person name="Knauber T."/>
            <person name="Konietzny S."/>
            <person name="Kopp M."/>
            <person name="Krause L."/>
            <person name="Krug D."/>
            <person name="Linke B."/>
            <person name="Mahmud T."/>
            <person name="Martinez-Arias R."/>
            <person name="McHardy A.C."/>
            <person name="Merai M."/>
            <person name="Meyer F."/>
            <person name="Mormann S."/>
            <person name="Munoz-Dorado J."/>
            <person name="Perez J."/>
            <person name="Pradella S."/>
            <person name="Rachid S."/>
            <person name="Raddatz G."/>
            <person name="Rosenau F."/>
            <person name="Rueckert C."/>
            <person name="Sasse F."/>
            <person name="Scharfe M."/>
            <person name="Schuster S.C."/>
            <person name="Suen G."/>
            <person name="Treuner-Lange A."/>
            <person name="Velicer G.J."/>
            <person name="Vorholter F.-J."/>
            <person name="Weissman K.J."/>
            <person name="Welch R.D."/>
            <person name="Wenzel S.C."/>
            <person name="Whitworth D.E."/>
            <person name="Wilhelm S."/>
            <person name="Wittmann C."/>
            <person name="Bloecker H."/>
            <person name="Puehler A."/>
            <person name="Mueller R."/>
        </authorList>
    </citation>
    <scope>NUCLEOTIDE SEQUENCE [LARGE SCALE GENOMIC DNA]</scope>
    <source>
        <strain evidence="3">So ce56</strain>
    </source>
</reference>